<comment type="caution">
    <text evidence="3">The sequence shown here is derived from an EMBL/GenBank/DDBJ whole genome shotgun (WGS) entry which is preliminary data.</text>
</comment>
<evidence type="ECO:0000256" key="1">
    <source>
        <dbReference type="SAM" id="MobiDB-lite"/>
    </source>
</evidence>
<feature type="region of interest" description="Disordered" evidence="1">
    <location>
        <begin position="159"/>
        <end position="178"/>
    </location>
</feature>
<dbReference type="PANTHER" id="PTHR43617">
    <property type="entry name" value="L-AMINO ACID N-ACETYLTRANSFERASE"/>
    <property type="match status" value="1"/>
</dbReference>
<dbReference type="InterPro" id="IPR000182">
    <property type="entry name" value="GNAT_dom"/>
</dbReference>
<dbReference type="Proteomes" id="UP000632289">
    <property type="component" value="Unassembled WGS sequence"/>
</dbReference>
<dbReference type="CDD" id="cd04301">
    <property type="entry name" value="NAT_SF"/>
    <property type="match status" value="1"/>
</dbReference>
<evidence type="ECO:0000259" key="2">
    <source>
        <dbReference type="PROSITE" id="PS51186"/>
    </source>
</evidence>
<evidence type="ECO:0000313" key="4">
    <source>
        <dbReference type="Proteomes" id="UP000632289"/>
    </source>
</evidence>
<dbReference type="InterPro" id="IPR050276">
    <property type="entry name" value="MshD_Acetyltransferase"/>
</dbReference>
<sequence length="178" mass="18726">MRAADVGDVAAVRVRGWQVAYAGIVPQAHLDAMTVAADAARRAAAFAEADPRTTQLVADDGCGVVGWAAFGPYRGTAAGRRAGELYALYVRPDLVGTGVGRALLAAVHAATGDYDALLLWVLRDNRRARRFYEAAGYRADGAVQSETYGSVPVPEVRYARPAGPGATGSAPGDDLRHW</sequence>
<reference evidence="3" key="1">
    <citation type="submission" date="2020-09" db="EMBL/GenBank/DDBJ databases">
        <title>Secondary metabolite and genome analysis of marine Streptomyces chumphonensis KK1-2T.</title>
        <authorList>
            <person name="Phongsopitanun W."/>
            <person name="Kanchanasin P."/>
            <person name="Pittayakhajonwut P."/>
            <person name="Suwanborirux K."/>
            <person name="Tanasupawat S."/>
        </authorList>
    </citation>
    <scope>NUCLEOTIDE SEQUENCE</scope>
    <source>
        <strain evidence="3">KK1-2</strain>
    </source>
</reference>
<accession>A0A927IFB6</accession>
<proteinExistence type="predicted"/>
<dbReference type="PANTHER" id="PTHR43617:SF2">
    <property type="entry name" value="UPF0039 PROTEIN SLL0451"/>
    <property type="match status" value="1"/>
</dbReference>
<dbReference type="EMBL" id="JACXYU010000018">
    <property type="protein sequence ID" value="MBD3934604.1"/>
    <property type="molecule type" value="Genomic_DNA"/>
</dbReference>
<dbReference type="GO" id="GO:0016747">
    <property type="term" value="F:acyltransferase activity, transferring groups other than amino-acyl groups"/>
    <property type="evidence" value="ECO:0007669"/>
    <property type="project" value="InterPro"/>
</dbReference>
<dbReference type="SUPFAM" id="SSF55729">
    <property type="entry name" value="Acyl-CoA N-acyltransferases (Nat)"/>
    <property type="match status" value="1"/>
</dbReference>
<protein>
    <submittedName>
        <fullName evidence="3">GNAT family N-acetyltransferase</fullName>
    </submittedName>
</protein>
<dbReference type="PROSITE" id="PS51186">
    <property type="entry name" value="GNAT"/>
    <property type="match status" value="1"/>
</dbReference>
<keyword evidence="4" id="KW-1185">Reference proteome</keyword>
<dbReference type="InterPro" id="IPR016181">
    <property type="entry name" value="Acyl_CoA_acyltransferase"/>
</dbReference>
<dbReference type="Pfam" id="PF13508">
    <property type="entry name" value="Acetyltransf_7"/>
    <property type="match status" value="1"/>
</dbReference>
<gene>
    <name evidence="3" type="ORF">IF129_23950</name>
</gene>
<feature type="compositionally biased region" description="Low complexity" evidence="1">
    <location>
        <begin position="159"/>
        <end position="172"/>
    </location>
</feature>
<dbReference type="Gene3D" id="3.40.630.30">
    <property type="match status" value="1"/>
</dbReference>
<evidence type="ECO:0000313" key="3">
    <source>
        <dbReference type="EMBL" id="MBD3934604.1"/>
    </source>
</evidence>
<organism evidence="3 4">
    <name type="scientific">Streptomyces chumphonensis</name>
    <dbReference type="NCBI Taxonomy" id="1214925"/>
    <lineage>
        <taxon>Bacteria</taxon>
        <taxon>Bacillati</taxon>
        <taxon>Actinomycetota</taxon>
        <taxon>Actinomycetes</taxon>
        <taxon>Kitasatosporales</taxon>
        <taxon>Streptomycetaceae</taxon>
        <taxon>Streptomyces</taxon>
    </lineage>
</organism>
<feature type="domain" description="N-acetyltransferase" evidence="2">
    <location>
        <begin position="12"/>
        <end position="163"/>
    </location>
</feature>
<dbReference type="AlphaFoldDB" id="A0A927IFB6"/>
<name>A0A927IFB6_9ACTN</name>